<gene>
    <name evidence="2" type="ORF">HPG69_002400</name>
</gene>
<proteinExistence type="predicted"/>
<feature type="region of interest" description="Disordered" evidence="1">
    <location>
        <begin position="73"/>
        <end position="95"/>
    </location>
</feature>
<dbReference type="Proteomes" id="UP000551758">
    <property type="component" value="Unassembled WGS sequence"/>
</dbReference>
<name>A0A7J7FP80_DICBM</name>
<reference evidence="2 3" key="1">
    <citation type="journal article" date="2020" name="Mol. Biol. Evol.">
        <title>Interspecific Gene Flow and the Evolution of Specialization in Black and White Rhinoceros.</title>
        <authorList>
            <person name="Moodley Y."/>
            <person name="Westbury M.V."/>
            <person name="Russo I.M."/>
            <person name="Gopalakrishnan S."/>
            <person name="Rakotoarivelo A."/>
            <person name="Olsen R.A."/>
            <person name="Prost S."/>
            <person name="Tunstall T."/>
            <person name="Ryder O.A."/>
            <person name="Dalen L."/>
            <person name="Bruford M.W."/>
        </authorList>
    </citation>
    <scope>NUCLEOTIDE SEQUENCE [LARGE SCALE GENOMIC DNA]</scope>
    <source>
        <strain evidence="2">SBR-YM</strain>
        <tissue evidence="2">Skin</tissue>
    </source>
</reference>
<feature type="compositionally biased region" description="Polar residues" evidence="1">
    <location>
        <begin position="85"/>
        <end position="95"/>
    </location>
</feature>
<evidence type="ECO:0000313" key="2">
    <source>
        <dbReference type="EMBL" id="KAF5929678.1"/>
    </source>
</evidence>
<evidence type="ECO:0000313" key="3">
    <source>
        <dbReference type="Proteomes" id="UP000551758"/>
    </source>
</evidence>
<sequence>MSKLEKRKRKLRLVCDKHLRMQRRRWKLSCEPRPCWNEDGKLLPITRTHILLLESRELPKILLAKKSLQKLDPHQKDDMLRGVEPQSNNTTPSEQFESLCIDFTSRTTEEQKLLEQALKMYPVNIPERWGKNSRNSIWQDQKGLPEMT</sequence>
<dbReference type="EMBL" id="JACDTQ010000017">
    <property type="protein sequence ID" value="KAF5929678.1"/>
    <property type="molecule type" value="Genomic_DNA"/>
</dbReference>
<keyword evidence="3" id="KW-1185">Reference proteome</keyword>
<comment type="caution">
    <text evidence="2">The sequence shown here is derived from an EMBL/GenBank/DDBJ whole genome shotgun (WGS) entry which is preliminary data.</text>
</comment>
<accession>A0A7J7FP80</accession>
<dbReference type="AlphaFoldDB" id="A0A7J7FP80"/>
<protein>
    <submittedName>
        <fullName evidence="2">Uncharacterized protein</fullName>
    </submittedName>
</protein>
<organism evidence="2 3">
    <name type="scientific">Diceros bicornis minor</name>
    <name type="common">South-central black rhinoceros</name>
    <dbReference type="NCBI Taxonomy" id="77932"/>
    <lineage>
        <taxon>Eukaryota</taxon>
        <taxon>Metazoa</taxon>
        <taxon>Chordata</taxon>
        <taxon>Craniata</taxon>
        <taxon>Vertebrata</taxon>
        <taxon>Euteleostomi</taxon>
        <taxon>Mammalia</taxon>
        <taxon>Eutheria</taxon>
        <taxon>Laurasiatheria</taxon>
        <taxon>Perissodactyla</taxon>
        <taxon>Rhinocerotidae</taxon>
        <taxon>Diceros</taxon>
    </lineage>
</organism>
<evidence type="ECO:0000256" key="1">
    <source>
        <dbReference type="SAM" id="MobiDB-lite"/>
    </source>
</evidence>
<dbReference type="Gene3D" id="1.10.10.60">
    <property type="entry name" value="Homeodomain-like"/>
    <property type="match status" value="1"/>
</dbReference>